<keyword evidence="2" id="KW-0285">Flavoprotein</keyword>
<dbReference type="SUPFAM" id="SSF57667">
    <property type="entry name" value="beta-beta-alpha zinc fingers"/>
    <property type="match status" value="1"/>
</dbReference>
<dbReference type="OMA" id="QDVKLHY"/>
<evidence type="ECO:0000256" key="4">
    <source>
        <dbReference type="ARBA" id="ARBA00022694"/>
    </source>
</evidence>
<dbReference type="EMBL" id="GL376574">
    <property type="status" value="NOT_ANNOTATED_CDS"/>
    <property type="molecule type" value="Genomic_DNA"/>
</dbReference>
<dbReference type="EnsemblProtists" id="PYU1_T014570">
    <property type="protein sequence ID" value="PYU1_T014570"/>
    <property type="gene ID" value="PYU1_G014539"/>
</dbReference>
<feature type="compositionally biased region" description="Basic residues" evidence="6">
    <location>
        <begin position="381"/>
        <end position="390"/>
    </location>
</feature>
<reference evidence="9" key="2">
    <citation type="submission" date="2010-04" db="EMBL/GenBank/DDBJ databases">
        <authorList>
            <person name="Buell R."/>
            <person name="Hamilton J."/>
            <person name="Hostetler J."/>
        </authorList>
    </citation>
    <scope>NUCLEOTIDE SEQUENCE [LARGE SCALE GENOMIC DNA]</scope>
    <source>
        <strain evidence="9">DAOM:BR144</strain>
    </source>
</reference>
<dbReference type="AlphaFoldDB" id="K3XBH1"/>
<evidence type="ECO:0000256" key="1">
    <source>
        <dbReference type="ARBA" id="ARBA00001917"/>
    </source>
</evidence>
<dbReference type="InParanoid" id="K3XBH1"/>
<keyword evidence="9" id="KW-1185">Reference proteome</keyword>
<evidence type="ECO:0000256" key="2">
    <source>
        <dbReference type="ARBA" id="ARBA00022630"/>
    </source>
</evidence>
<dbReference type="Gene3D" id="3.30.160.60">
    <property type="entry name" value="Classic Zinc Finger"/>
    <property type="match status" value="1"/>
</dbReference>
<dbReference type="PROSITE" id="PS01136">
    <property type="entry name" value="UPF0034"/>
    <property type="match status" value="1"/>
</dbReference>
<dbReference type="STRING" id="431595.K3XBH1"/>
<keyword evidence="3" id="KW-0288">FMN</keyword>
<reference evidence="8" key="3">
    <citation type="submission" date="2015-02" db="UniProtKB">
        <authorList>
            <consortium name="EnsemblProtists"/>
        </authorList>
    </citation>
    <scope>IDENTIFICATION</scope>
    <source>
        <strain evidence="8">DAOM BR144</strain>
    </source>
</reference>
<keyword evidence="5" id="KW-0560">Oxidoreductase</keyword>
<dbReference type="GO" id="GO:0005737">
    <property type="term" value="C:cytoplasm"/>
    <property type="evidence" value="ECO:0007669"/>
    <property type="project" value="TreeGrafter"/>
</dbReference>
<reference evidence="9" key="1">
    <citation type="journal article" date="2010" name="Genome Biol.">
        <title>Genome sequence of the necrotrophic plant pathogen Pythium ultimum reveals original pathogenicity mechanisms and effector repertoire.</title>
        <authorList>
            <person name="Levesque C.A."/>
            <person name="Brouwer H."/>
            <person name="Cano L."/>
            <person name="Hamilton J.P."/>
            <person name="Holt C."/>
            <person name="Huitema E."/>
            <person name="Raffaele S."/>
            <person name="Robideau G.P."/>
            <person name="Thines M."/>
            <person name="Win J."/>
            <person name="Zerillo M.M."/>
            <person name="Beakes G.W."/>
            <person name="Boore J.L."/>
            <person name="Busam D."/>
            <person name="Dumas B."/>
            <person name="Ferriera S."/>
            <person name="Fuerstenberg S.I."/>
            <person name="Gachon C.M."/>
            <person name="Gaulin E."/>
            <person name="Govers F."/>
            <person name="Grenville-Briggs L."/>
            <person name="Horner N."/>
            <person name="Hostetler J."/>
            <person name="Jiang R.H."/>
            <person name="Johnson J."/>
            <person name="Krajaejun T."/>
            <person name="Lin H."/>
            <person name="Meijer H.J."/>
            <person name="Moore B."/>
            <person name="Morris P."/>
            <person name="Phuntmart V."/>
            <person name="Puiu D."/>
            <person name="Shetty J."/>
            <person name="Stajich J.E."/>
            <person name="Tripathy S."/>
            <person name="Wawra S."/>
            <person name="van West P."/>
            <person name="Whitty B.R."/>
            <person name="Coutinho P.M."/>
            <person name="Henrissat B."/>
            <person name="Martin F."/>
            <person name="Thomas P.D."/>
            <person name="Tyler B.M."/>
            <person name="De Vries R.P."/>
            <person name="Kamoun S."/>
            <person name="Yandell M."/>
            <person name="Tisserat N."/>
            <person name="Buell C.R."/>
        </authorList>
    </citation>
    <scope>NUCLEOTIDE SEQUENCE</scope>
    <source>
        <strain evidence="9">DAOM:BR144</strain>
    </source>
</reference>
<evidence type="ECO:0000259" key="7">
    <source>
        <dbReference type="SMART" id="SM00451"/>
    </source>
</evidence>
<dbReference type="PANTHER" id="PTHR45936:SF1">
    <property type="entry name" value="TRNA-DIHYDROURIDINE(20) SYNTHASE [NAD(P)+]-LIKE"/>
    <property type="match status" value="1"/>
</dbReference>
<sequence length="470" mass="51413">MSELFENAVCLAPMVRSGTLPLRLLSLRYGADLVYGEEIVDKRLIATTRVANQLLDTVDYVSNNGGGSVVFRTCNEEKEKVVFQIGTADPILALKAAERVATDVAAIDINMGCPKNFSLQGGMGAALLKKPDVACDILKTLRRNLNIPVSCKIRILEDASATIDLAKSLEQAGAVAVGLHCRQVHERPVDDAHWEALGPVVSSLSVPVLANGDIFVREDIEKVRKISGANSFLIARGALQNASIFREQGMLPYTDVVVDYLKAAAETDNVFQNTKYSISRMIPTKCDANVSGSTVTVADLGATKNNLQMFALWDVQNYYEQTQDRFRAKAAALNLSRDDVDDSFQQPAHKYDDVFVTNQQFYCNTCKVQLLSDKDVELHKKGKKHKKKLRSLSSSTVSEQTAQRAEREAHASEAETSSVEVMSRERTVEPGNADRAAKRLKREDTEAGKTLHDDDASPSAATDEPSATTA</sequence>
<protein>
    <recommendedName>
        <fullName evidence="7">U1-type domain-containing protein</fullName>
    </recommendedName>
</protein>
<evidence type="ECO:0000256" key="6">
    <source>
        <dbReference type="SAM" id="MobiDB-lite"/>
    </source>
</evidence>
<evidence type="ECO:0000313" key="8">
    <source>
        <dbReference type="EnsemblProtists" id="PYU1_T014570"/>
    </source>
</evidence>
<dbReference type="InterPro" id="IPR003604">
    <property type="entry name" value="Matrin/U1-like-C_Znf_C2H2"/>
</dbReference>
<dbReference type="GO" id="GO:0017150">
    <property type="term" value="F:tRNA dihydrouridine synthase activity"/>
    <property type="evidence" value="ECO:0007669"/>
    <property type="project" value="InterPro"/>
</dbReference>
<dbReference type="Pfam" id="PF01207">
    <property type="entry name" value="Dus"/>
    <property type="match status" value="1"/>
</dbReference>
<feature type="compositionally biased region" description="Basic and acidic residues" evidence="6">
    <location>
        <begin position="404"/>
        <end position="413"/>
    </location>
</feature>
<dbReference type="HOGENOM" id="CLU_013299_3_0_1"/>
<name>K3XBH1_GLOUD</name>
<dbReference type="SMART" id="SM00451">
    <property type="entry name" value="ZnF_U1"/>
    <property type="match status" value="1"/>
</dbReference>
<feature type="domain" description="U1-type" evidence="7">
    <location>
        <begin position="358"/>
        <end position="392"/>
    </location>
</feature>
<proteinExistence type="predicted"/>
<dbReference type="GO" id="GO:0050660">
    <property type="term" value="F:flavin adenine dinucleotide binding"/>
    <property type="evidence" value="ECO:0007669"/>
    <property type="project" value="InterPro"/>
</dbReference>
<dbReference type="Proteomes" id="UP000019132">
    <property type="component" value="Unassembled WGS sequence"/>
</dbReference>
<evidence type="ECO:0000256" key="3">
    <source>
        <dbReference type="ARBA" id="ARBA00022643"/>
    </source>
</evidence>
<evidence type="ECO:0000256" key="5">
    <source>
        <dbReference type="ARBA" id="ARBA00023002"/>
    </source>
</evidence>
<dbReference type="PANTHER" id="PTHR45936">
    <property type="entry name" value="TRNA-DIHYDROURIDINE(20) SYNTHASE [NAD(P)+]-LIKE"/>
    <property type="match status" value="1"/>
</dbReference>
<dbReference type="InterPro" id="IPR052582">
    <property type="entry name" value="tRNA-DUS-like"/>
</dbReference>
<dbReference type="SUPFAM" id="SSF51395">
    <property type="entry name" value="FMN-linked oxidoreductases"/>
    <property type="match status" value="1"/>
</dbReference>
<accession>K3XBH1</accession>
<feature type="region of interest" description="Disordered" evidence="6">
    <location>
        <begin position="381"/>
        <end position="470"/>
    </location>
</feature>
<dbReference type="GO" id="GO:0008270">
    <property type="term" value="F:zinc ion binding"/>
    <property type="evidence" value="ECO:0007669"/>
    <property type="project" value="InterPro"/>
</dbReference>
<feature type="compositionally biased region" description="Basic and acidic residues" evidence="6">
    <location>
        <begin position="435"/>
        <end position="455"/>
    </location>
</feature>
<keyword evidence="4" id="KW-0819">tRNA processing</keyword>
<dbReference type="InterPro" id="IPR013785">
    <property type="entry name" value="Aldolase_TIM"/>
</dbReference>
<organism evidence="8 9">
    <name type="scientific">Globisporangium ultimum (strain ATCC 200006 / CBS 805.95 / DAOM BR144)</name>
    <name type="common">Pythium ultimum</name>
    <dbReference type="NCBI Taxonomy" id="431595"/>
    <lineage>
        <taxon>Eukaryota</taxon>
        <taxon>Sar</taxon>
        <taxon>Stramenopiles</taxon>
        <taxon>Oomycota</taxon>
        <taxon>Peronosporomycetes</taxon>
        <taxon>Pythiales</taxon>
        <taxon>Pythiaceae</taxon>
        <taxon>Globisporangium</taxon>
    </lineage>
</organism>
<dbReference type="InterPro" id="IPR036236">
    <property type="entry name" value="Znf_C2H2_sf"/>
</dbReference>
<dbReference type="eggNOG" id="KOG2334">
    <property type="taxonomic scope" value="Eukaryota"/>
</dbReference>
<dbReference type="VEuPathDB" id="FungiDB:PYU1_G014539"/>
<comment type="cofactor">
    <cofactor evidence="1">
        <name>FMN</name>
        <dbReference type="ChEBI" id="CHEBI:58210"/>
    </cofactor>
</comment>
<dbReference type="Gene3D" id="3.20.20.70">
    <property type="entry name" value="Aldolase class I"/>
    <property type="match status" value="1"/>
</dbReference>
<dbReference type="CDD" id="cd02801">
    <property type="entry name" value="DUS_like_FMN"/>
    <property type="match status" value="1"/>
</dbReference>
<evidence type="ECO:0000313" key="9">
    <source>
        <dbReference type="Proteomes" id="UP000019132"/>
    </source>
</evidence>
<dbReference type="InterPro" id="IPR035587">
    <property type="entry name" value="DUS-like_FMN-bd"/>
</dbReference>
<dbReference type="GO" id="GO:0003676">
    <property type="term" value="F:nucleic acid binding"/>
    <property type="evidence" value="ECO:0007669"/>
    <property type="project" value="InterPro"/>
</dbReference>
<dbReference type="InterPro" id="IPR018517">
    <property type="entry name" value="tRNA_hU_synthase_CS"/>
</dbReference>